<dbReference type="GO" id="GO:0071949">
    <property type="term" value="F:FAD binding"/>
    <property type="evidence" value="ECO:0007669"/>
    <property type="project" value="InterPro"/>
</dbReference>
<dbReference type="InterPro" id="IPR050416">
    <property type="entry name" value="FAD-linked_Oxidoreductase"/>
</dbReference>
<evidence type="ECO:0000256" key="1">
    <source>
        <dbReference type="ARBA" id="ARBA00001974"/>
    </source>
</evidence>
<keyword evidence="5" id="KW-0560">Oxidoreductase</keyword>
<evidence type="ECO:0000259" key="6">
    <source>
        <dbReference type="PROSITE" id="PS51387"/>
    </source>
</evidence>
<dbReference type="SUPFAM" id="SSF56176">
    <property type="entry name" value="FAD-binding/transporter-associated domain-like"/>
    <property type="match status" value="1"/>
</dbReference>
<dbReference type="PANTHER" id="PTHR42973:SF39">
    <property type="entry name" value="FAD-BINDING PCMH-TYPE DOMAIN-CONTAINING PROTEIN"/>
    <property type="match status" value="1"/>
</dbReference>
<comment type="caution">
    <text evidence="7">The sequence shown here is derived from an EMBL/GenBank/DDBJ whole genome shotgun (WGS) entry which is preliminary data.</text>
</comment>
<dbReference type="PANTHER" id="PTHR42973">
    <property type="entry name" value="BINDING OXIDOREDUCTASE, PUTATIVE (AFU_ORTHOLOGUE AFUA_1G17690)-RELATED"/>
    <property type="match status" value="1"/>
</dbReference>
<dbReference type="Proteomes" id="UP000236546">
    <property type="component" value="Unassembled WGS sequence"/>
</dbReference>
<reference evidence="7 8" key="1">
    <citation type="submission" date="2017-02" db="EMBL/GenBank/DDBJ databases">
        <title>Genomes of Trichoderma spp. with biocontrol activity.</title>
        <authorList>
            <person name="Gardiner D."/>
            <person name="Kazan K."/>
            <person name="Vos C."/>
            <person name="Harvey P."/>
        </authorList>
    </citation>
    <scope>NUCLEOTIDE SEQUENCE [LARGE SCALE GENOMIC DNA]</scope>
    <source>
        <strain evidence="7 8">A5MH</strain>
    </source>
</reference>
<keyword evidence="4" id="KW-0274">FAD</keyword>
<organism evidence="7 8">
    <name type="scientific">Trichoderma gamsii</name>
    <dbReference type="NCBI Taxonomy" id="398673"/>
    <lineage>
        <taxon>Eukaryota</taxon>
        <taxon>Fungi</taxon>
        <taxon>Dikarya</taxon>
        <taxon>Ascomycota</taxon>
        <taxon>Pezizomycotina</taxon>
        <taxon>Sordariomycetes</taxon>
        <taxon>Hypocreomycetidae</taxon>
        <taxon>Hypocreales</taxon>
        <taxon>Hypocreaceae</taxon>
        <taxon>Trichoderma</taxon>
    </lineage>
</organism>
<accession>A0A2K0T114</accession>
<dbReference type="Pfam" id="PF01565">
    <property type="entry name" value="FAD_binding_4"/>
    <property type="match status" value="1"/>
</dbReference>
<keyword evidence="3" id="KW-0285">Flavoprotein</keyword>
<comment type="similarity">
    <text evidence="2">Belongs to the oxygen-dependent FAD-linked oxidoreductase family.</text>
</comment>
<evidence type="ECO:0000256" key="4">
    <source>
        <dbReference type="ARBA" id="ARBA00022827"/>
    </source>
</evidence>
<evidence type="ECO:0000256" key="5">
    <source>
        <dbReference type="ARBA" id="ARBA00023002"/>
    </source>
</evidence>
<sequence length="530" mass="59868">MNLDPTFQGSQLKPGTAAYEQANDIYATSTYGKERNMNPGEILQPTSIEDIQGVVRYANKFGKPIAIRTGGHQYSGASSTGPNGIQLDLELTFRDKNKDLVLIRDTANDKVYIKASVSWSLSEVYDFLLANHVFMPTGQCATVHLGGHVQTGGFGMLARSFGLLGDYIRELHIVDHAGELVTVTKETHPDLFFGLLGGSPGNIGVLTHFTVEVQDDNKYKGSKGLWMAFHYHQDTLKELLDILVEKGEDPNFPRSYDFTVNVVSRETNLLDLFPGTEEDLKEALPDNIHDGKTNFANVFKFKYAVIVVYAQWVNLGIDKFSPDLFNRIKGVKHDLFKFAKETDENASMSYITSMWLFRSRREFPYPYIKRTNTTNSTTLSKTGWSKWFSGRIEEIISNKHNGLWVSSQLQVYGGKASMFANNANNGTAYSWRDATISGTWDLFHQNNYEGAKKWQDENDAGAATYFSKDDRRVLWGSYGDWDMKKVWPHYYDTQTYEKLRQVRKKADPNGVFTANPFCVEAAEKSVCSTL</sequence>
<proteinExistence type="inferred from homology"/>
<dbReference type="Gene3D" id="3.30.465.10">
    <property type="match status" value="2"/>
</dbReference>
<dbReference type="InterPro" id="IPR006094">
    <property type="entry name" value="Oxid_FAD_bind_N"/>
</dbReference>
<dbReference type="GO" id="GO:0016491">
    <property type="term" value="F:oxidoreductase activity"/>
    <property type="evidence" value="ECO:0007669"/>
    <property type="project" value="UniProtKB-KW"/>
</dbReference>
<evidence type="ECO:0000313" key="8">
    <source>
        <dbReference type="Proteomes" id="UP000236546"/>
    </source>
</evidence>
<feature type="domain" description="FAD-binding PCMH-type" evidence="6">
    <location>
        <begin position="35"/>
        <end position="216"/>
    </location>
</feature>
<evidence type="ECO:0000313" key="7">
    <source>
        <dbReference type="EMBL" id="PNP39200.1"/>
    </source>
</evidence>
<protein>
    <recommendedName>
        <fullName evidence="6">FAD-binding PCMH-type domain-containing protein</fullName>
    </recommendedName>
</protein>
<dbReference type="InterPro" id="IPR016166">
    <property type="entry name" value="FAD-bd_PCMH"/>
</dbReference>
<gene>
    <name evidence="7" type="ORF">TGAMA5MH_08877</name>
</gene>
<evidence type="ECO:0000256" key="3">
    <source>
        <dbReference type="ARBA" id="ARBA00022630"/>
    </source>
</evidence>
<name>A0A2K0T114_9HYPO</name>
<dbReference type="InterPro" id="IPR036318">
    <property type="entry name" value="FAD-bd_PCMH-like_sf"/>
</dbReference>
<dbReference type="OrthoDB" id="415825at2759"/>
<comment type="cofactor">
    <cofactor evidence="1">
        <name>FAD</name>
        <dbReference type="ChEBI" id="CHEBI:57692"/>
    </cofactor>
</comment>
<dbReference type="AlphaFoldDB" id="A0A2K0T114"/>
<evidence type="ECO:0000256" key="2">
    <source>
        <dbReference type="ARBA" id="ARBA00005466"/>
    </source>
</evidence>
<dbReference type="Gene3D" id="3.40.462.20">
    <property type="match status" value="1"/>
</dbReference>
<dbReference type="EMBL" id="MTYH01000091">
    <property type="protein sequence ID" value="PNP39200.1"/>
    <property type="molecule type" value="Genomic_DNA"/>
</dbReference>
<dbReference type="PROSITE" id="PS51387">
    <property type="entry name" value="FAD_PCMH"/>
    <property type="match status" value="1"/>
</dbReference>
<dbReference type="InterPro" id="IPR016169">
    <property type="entry name" value="FAD-bd_PCMH_sub2"/>
</dbReference>